<feature type="region of interest" description="Disordered" evidence="1">
    <location>
        <begin position="129"/>
        <end position="157"/>
    </location>
</feature>
<name>A0A679JLR3_9HYPH</name>
<geneLocation type="plasmid" evidence="2">
    <name>1</name>
</geneLocation>
<organism evidence="2">
    <name type="scientific">Methylobacterium bullatum</name>
    <dbReference type="NCBI Taxonomy" id="570505"/>
    <lineage>
        <taxon>Bacteria</taxon>
        <taxon>Pseudomonadati</taxon>
        <taxon>Pseudomonadota</taxon>
        <taxon>Alphaproteobacteria</taxon>
        <taxon>Hyphomicrobiales</taxon>
        <taxon>Methylobacteriaceae</taxon>
        <taxon>Methylobacterium</taxon>
    </lineage>
</organism>
<evidence type="ECO:0000313" key="2">
    <source>
        <dbReference type="EMBL" id="CAA2138474.1"/>
    </source>
</evidence>
<evidence type="ECO:0000256" key="1">
    <source>
        <dbReference type="SAM" id="MobiDB-lite"/>
    </source>
</evidence>
<keyword evidence="2" id="KW-0614">Plasmid</keyword>
<feature type="region of interest" description="Disordered" evidence="1">
    <location>
        <begin position="179"/>
        <end position="226"/>
    </location>
</feature>
<reference evidence="2" key="1">
    <citation type="submission" date="2019-12" db="EMBL/GenBank/DDBJ databases">
        <authorList>
            <person name="Cremers G."/>
        </authorList>
    </citation>
    <scope>NUCLEOTIDE SEQUENCE</scope>
    <source>
        <strain evidence="2">Mbul2</strain>
        <plasmid evidence="2">1</plasmid>
    </source>
</reference>
<accession>A0A679JLR3</accession>
<dbReference type="AlphaFoldDB" id="A0A679JLR3"/>
<sequence>MISGRRPNVVRSMTSRPKRRLKLGCHSTSSLQLPHAIERASSIRQLHSIIKPISPMGLPELPSRRVVGVSAPSSINNAEPCPRQTCETGMPQAASRKCSIQSVMRSIMTEPARSANPPNLDVRRVPSVGVPPPVPASPWHPRAGHAPGSGSSGRPACGLAVSRSTCLSEACVIPRCRVAAPRESSGDRPICPNLRNREKRTRRAVPAGDRRPQVRTTTRVPISTRP</sequence>
<gene>
    <name evidence="2" type="ORF">MBLL_01164</name>
</gene>
<protein>
    <submittedName>
        <fullName evidence="2">Uncharacterized protein</fullName>
    </submittedName>
</protein>
<feature type="compositionally biased region" description="Low complexity" evidence="1">
    <location>
        <begin position="214"/>
        <end position="226"/>
    </location>
</feature>
<dbReference type="EMBL" id="LR743510">
    <property type="protein sequence ID" value="CAA2138474.1"/>
    <property type="molecule type" value="Genomic_DNA"/>
</dbReference>
<feature type="compositionally biased region" description="Pro residues" evidence="1">
    <location>
        <begin position="129"/>
        <end position="138"/>
    </location>
</feature>
<proteinExistence type="predicted"/>